<evidence type="ECO:0000256" key="1">
    <source>
        <dbReference type="SAM" id="Phobius"/>
    </source>
</evidence>
<keyword evidence="2" id="KW-1185">Reference proteome</keyword>
<keyword evidence="1" id="KW-0812">Transmembrane</keyword>
<dbReference type="AlphaFoldDB" id="A0A915KGI5"/>
<dbReference type="WBParaSite" id="nRc.2.0.1.t37495-RA">
    <property type="protein sequence ID" value="nRc.2.0.1.t37495-RA"/>
    <property type="gene ID" value="nRc.2.0.1.g37495"/>
</dbReference>
<evidence type="ECO:0000313" key="2">
    <source>
        <dbReference type="Proteomes" id="UP000887565"/>
    </source>
</evidence>
<keyword evidence="1" id="KW-0472">Membrane</keyword>
<accession>A0A915KGI5</accession>
<name>A0A915KGI5_ROMCU</name>
<organism evidence="2 3">
    <name type="scientific">Romanomermis culicivorax</name>
    <name type="common">Nematode worm</name>
    <dbReference type="NCBI Taxonomy" id="13658"/>
    <lineage>
        <taxon>Eukaryota</taxon>
        <taxon>Metazoa</taxon>
        <taxon>Ecdysozoa</taxon>
        <taxon>Nematoda</taxon>
        <taxon>Enoplea</taxon>
        <taxon>Dorylaimia</taxon>
        <taxon>Mermithida</taxon>
        <taxon>Mermithoidea</taxon>
        <taxon>Mermithidae</taxon>
        <taxon>Romanomermis</taxon>
    </lineage>
</organism>
<keyword evidence="1" id="KW-1133">Transmembrane helix</keyword>
<sequence length="60" mass="6736">MEQMIHICKICRFYTVCGVASVMAASNFIGFLNKGVIVGHCGQFMNPERRGFLQILQTIL</sequence>
<protein>
    <submittedName>
        <fullName evidence="3">Uncharacterized protein</fullName>
    </submittedName>
</protein>
<evidence type="ECO:0000313" key="3">
    <source>
        <dbReference type="WBParaSite" id="nRc.2.0.1.t37495-RA"/>
    </source>
</evidence>
<proteinExistence type="predicted"/>
<feature type="transmembrane region" description="Helical" evidence="1">
    <location>
        <begin position="12"/>
        <end position="32"/>
    </location>
</feature>
<dbReference type="Proteomes" id="UP000887565">
    <property type="component" value="Unplaced"/>
</dbReference>
<reference evidence="3" key="1">
    <citation type="submission" date="2022-11" db="UniProtKB">
        <authorList>
            <consortium name="WormBaseParasite"/>
        </authorList>
    </citation>
    <scope>IDENTIFICATION</scope>
</reference>